<comment type="caution">
    <text evidence="1">The sequence shown here is derived from an EMBL/GenBank/DDBJ whole genome shotgun (WGS) entry which is preliminary data.</text>
</comment>
<protein>
    <submittedName>
        <fullName evidence="1">Uncharacterized protein</fullName>
    </submittedName>
</protein>
<keyword evidence="2" id="KW-1185">Reference proteome</keyword>
<evidence type="ECO:0000313" key="1">
    <source>
        <dbReference type="EMBL" id="MVN77829.1"/>
    </source>
</evidence>
<organism evidence="1 2">
    <name type="scientific">Hymenobacter ginkgonis</name>
    <dbReference type="NCBI Taxonomy" id="2682976"/>
    <lineage>
        <taxon>Bacteria</taxon>
        <taxon>Pseudomonadati</taxon>
        <taxon>Bacteroidota</taxon>
        <taxon>Cytophagia</taxon>
        <taxon>Cytophagales</taxon>
        <taxon>Hymenobacteraceae</taxon>
        <taxon>Hymenobacter</taxon>
    </lineage>
</organism>
<evidence type="ECO:0000313" key="2">
    <source>
        <dbReference type="Proteomes" id="UP000441336"/>
    </source>
</evidence>
<dbReference type="Proteomes" id="UP000441336">
    <property type="component" value="Unassembled WGS sequence"/>
</dbReference>
<name>A0A7K1THE7_9BACT</name>
<proteinExistence type="predicted"/>
<dbReference type="AlphaFoldDB" id="A0A7K1THE7"/>
<accession>A0A7K1THE7</accession>
<reference evidence="1 2" key="1">
    <citation type="submission" date="2019-12" db="EMBL/GenBank/DDBJ databases">
        <title>Hymenobacter sp. HMF4947 Genome sequencing and assembly.</title>
        <authorList>
            <person name="Kang H."/>
            <person name="Cha I."/>
            <person name="Kim H."/>
            <person name="Joh K."/>
        </authorList>
    </citation>
    <scope>NUCLEOTIDE SEQUENCE [LARGE SCALE GENOMIC DNA]</scope>
    <source>
        <strain evidence="1 2">HMF4947</strain>
    </source>
</reference>
<sequence length="118" mass="13316">MRLPHLDQRIHLHWGEAEQLAAAIEWVLCAQLEPPARPNLAMVLSFGPLYRVRGRLQGRARREHHHAGPLPKRPWQLTLRYDEVVALMLILPSAPAAGLAWGAIQRASLNLERVIAFA</sequence>
<dbReference type="RefSeq" id="WP_157567222.1">
    <property type="nucleotide sequence ID" value="NZ_WQKZ01000003.1"/>
</dbReference>
<dbReference type="EMBL" id="WQKZ01000003">
    <property type="protein sequence ID" value="MVN77829.1"/>
    <property type="molecule type" value="Genomic_DNA"/>
</dbReference>
<gene>
    <name evidence="1" type="ORF">GO988_15970</name>
</gene>